<dbReference type="STRING" id="880526.GCA_000427365_00974"/>
<organism evidence="2 3">
    <name type="scientific">Rikenella microfusus</name>
    <dbReference type="NCBI Taxonomy" id="28139"/>
    <lineage>
        <taxon>Bacteria</taxon>
        <taxon>Pseudomonadati</taxon>
        <taxon>Bacteroidota</taxon>
        <taxon>Bacteroidia</taxon>
        <taxon>Bacteroidales</taxon>
        <taxon>Rikenellaceae</taxon>
        <taxon>Rikenella</taxon>
    </lineage>
</organism>
<evidence type="ECO:0008006" key="4">
    <source>
        <dbReference type="Google" id="ProtNLM"/>
    </source>
</evidence>
<dbReference type="RefSeq" id="WP_245584936.1">
    <property type="nucleotide sequence ID" value="NZ_UGVL01000001.1"/>
</dbReference>
<protein>
    <recommendedName>
        <fullName evidence="4">Major fimbrial subunit protein N-terminal domain-containing protein</fullName>
    </recommendedName>
</protein>
<accession>A0A379MQZ6</accession>
<feature type="region of interest" description="Disordered" evidence="1">
    <location>
        <begin position="245"/>
        <end position="270"/>
    </location>
</feature>
<dbReference type="Proteomes" id="UP000255233">
    <property type="component" value="Unassembled WGS sequence"/>
</dbReference>
<evidence type="ECO:0000256" key="1">
    <source>
        <dbReference type="SAM" id="MobiDB-lite"/>
    </source>
</evidence>
<gene>
    <name evidence="2" type="ORF">NCTC11190_00471</name>
</gene>
<reference evidence="2 3" key="1">
    <citation type="submission" date="2018-06" db="EMBL/GenBank/DDBJ databases">
        <authorList>
            <consortium name="Pathogen Informatics"/>
            <person name="Doyle S."/>
        </authorList>
    </citation>
    <scope>NUCLEOTIDE SEQUENCE [LARGE SCALE GENOMIC DNA]</scope>
    <source>
        <strain evidence="2 3">NCTC11190</strain>
    </source>
</reference>
<sequence length="762" mass="81820">MNRYENRSGVGAGYGSRRMRRAGTALALLWACLLAVACTKTPLDDSPDGGLAGDEATVRLTVSLPQPTLPRKTARTAGQADEEAENRIAEVMVLVFEQENGSYVYRYMTAGDRLTAAGSTTQFKARLVSTSKPVRLVLAGNYGDAFENYAPSPGSSESEVRTGMGLSFVGIAESLPMSGEIDIPSGLQTGADNSFQVRMLRSVARTDIVKELAADSRPFRIGSVYLYRANDKVQLVPNEALSPEAPRVTGPSVFPGAKKSGSPTMVPAAEPDPLSVTGIYTPEAAAESDPAAQLTAATCIVVGGYYDGQSQPSYYRIDFDPGLDGHPFGQVLRNHKYVFRIRKVTGPGWNSPELAATNRATSIVAEVEAWEDFTTEMYFEGDNYIGVSSRDVTLGYLTGKSRKVDVQATIPYTIQWLDSSGNPVGTAVSGVGATLSGNSRFTVSIGRDASDEETTTHLVFTTTQDNRSTVSASSRLRITAGRWTLNVTVTQESPERYRKRVVRVLSVKEVGDLGSSTPSTASGLALRRILDNKKNFSPDGTVIIGGFSFSEVSNSEIQATGTGSASDKEIFNSVKSAINAQDVIYLTYNSQISNELAQIVLAWLRAASDRVLIVGTDTESTNAKLRQYLTGNGTWQYYYLNNIGSNFKRAAQTDGNKRFFATPFGTVAENAPISRADGYAAYCSDYPATVTPLVVSAATGHEKAMIVGADLAERIVYHGDANLSQNGQLSSQANADGTVTTDFDRLTANLWAWIVEQVCSGI</sequence>
<name>A0A379MQZ6_9BACT</name>
<evidence type="ECO:0000313" key="3">
    <source>
        <dbReference type="Proteomes" id="UP000255233"/>
    </source>
</evidence>
<dbReference type="EMBL" id="UGVL01000001">
    <property type="protein sequence ID" value="SUE33267.1"/>
    <property type="molecule type" value="Genomic_DNA"/>
</dbReference>
<evidence type="ECO:0000313" key="2">
    <source>
        <dbReference type="EMBL" id="SUE33267.1"/>
    </source>
</evidence>
<keyword evidence="3" id="KW-1185">Reference proteome</keyword>
<proteinExistence type="predicted"/>
<dbReference type="AlphaFoldDB" id="A0A379MQZ6"/>